<dbReference type="Pfam" id="PF02686">
    <property type="entry name" value="GatC"/>
    <property type="match status" value="1"/>
</dbReference>
<protein>
    <submittedName>
        <fullName evidence="1">Aspartyl/glutamyl-tRNA amidotransferase subunit C</fullName>
    </submittedName>
</protein>
<dbReference type="InterPro" id="IPR036113">
    <property type="entry name" value="Asp/Glu-ADT_sf_sub_c"/>
</dbReference>
<dbReference type="GO" id="GO:0016740">
    <property type="term" value="F:transferase activity"/>
    <property type="evidence" value="ECO:0007669"/>
    <property type="project" value="UniProtKB-KW"/>
</dbReference>
<gene>
    <name evidence="1" type="primary">gatC2</name>
    <name evidence="1" type="ORF">MGM1_2610</name>
</gene>
<sequence length="96" mass="11333">MKKRSISREELLTLADNLYLEIDEHQIEQLLAEFDSLFNSLEHLDSINLDKYEPRVFGINTSTHWLRDDEPKNFDRDAMLKNANCVVDNLVVMKHE</sequence>
<dbReference type="STRING" id="1318617.MGM1_2610"/>
<accession>A0A097SSS4</accession>
<name>A0A097SSS4_9BACT</name>
<dbReference type="KEGG" id="mgj:MGM1_2610"/>
<organism evidence="1 2">
    <name type="scientific">Candidatus Malacoplasma girerdii</name>
    <dbReference type="NCBI Taxonomy" id="1318617"/>
    <lineage>
        <taxon>Bacteria</taxon>
        <taxon>Bacillati</taxon>
        <taxon>Mycoplasmatota</taxon>
        <taxon>Mycoplasmoidales</taxon>
        <taxon>Mycoplasmoidaceae</taxon>
        <taxon>Malacoplasma</taxon>
    </lineage>
</organism>
<dbReference type="AlphaFoldDB" id="A0A097SSS4"/>
<evidence type="ECO:0000313" key="1">
    <source>
        <dbReference type="EMBL" id="AIV03635.1"/>
    </source>
</evidence>
<reference evidence="1 2" key="1">
    <citation type="journal article" date="2014" name="PLoS ONE">
        <title>An emerging Mycoplasma associated with trichomoniasis, vaginal infection and disease.</title>
        <authorList>
            <consortium name="Vaginal Microbiome Consortium"/>
            <person name="Fettweis J.M."/>
            <person name="Serrano M.G."/>
            <person name="Huang B."/>
            <person name="Brooks J.P."/>
            <person name="Glascock A.L."/>
            <person name="Sheth N.U."/>
            <person name="Strauss J.F.III."/>
            <person name="Jefferson K.K."/>
            <person name="Buck G.A."/>
        </authorList>
    </citation>
    <scope>NUCLEOTIDE SEQUENCE [LARGE SCALE GENOMIC DNA]</scope>
    <source>
        <strain evidence="1 2">VCU_M1</strain>
    </source>
</reference>
<dbReference type="EMBL" id="CP007711">
    <property type="protein sequence ID" value="AIV03635.1"/>
    <property type="molecule type" value="Genomic_DNA"/>
</dbReference>
<proteinExistence type="predicted"/>
<evidence type="ECO:0000313" key="2">
    <source>
        <dbReference type="Proteomes" id="UP000030066"/>
    </source>
</evidence>
<dbReference type="HOGENOM" id="CLU_2354564_0_0_14"/>
<dbReference type="Proteomes" id="UP000030066">
    <property type="component" value="Chromosome"/>
</dbReference>
<dbReference type="InterPro" id="IPR003837">
    <property type="entry name" value="GatC"/>
</dbReference>
<dbReference type="SUPFAM" id="SSF141000">
    <property type="entry name" value="Glu-tRNAGln amidotransferase C subunit"/>
    <property type="match status" value="1"/>
</dbReference>
<keyword evidence="2" id="KW-1185">Reference proteome</keyword>
<dbReference type="GO" id="GO:0006450">
    <property type="term" value="P:regulation of translational fidelity"/>
    <property type="evidence" value="ECO:0007669"/>
    <property type="project" value="InterPro"/>
</dbReference>